<protein>
    <submittedName>
        <fullName evidence="1">DUF1857 family protein</fullName>
    </submittedName>
</protein>
<dbReference type="RefSeq" id="WP_218316104.1">
    <property type="nucleotide sequence ID" value="NZ_JAGSPB010000001.1"/>
</dbReference>
<gene>
    <name evidence="1" type="ORF">KCG45_05765</name>
</gene>
<dbReference type="EMBL" id="JAGSPB010000001">
    <property type="protein sequence ID" value="MBV7265678.1"/>
    <property type="molecule type" value="Genomic_DNA"/>
</dbReference>
<dbReference type="Pfam" id="PF08982">
    <property type="entry name" value="AtaL"/>
    <property type="match status" value="1"/>
</dbReference>
<evidence type="ECO:0000313" key="1">
    <source>
        <dbReference type="EMBL" id="MBV7265678.1"/>
    </source>
</evidence>
<organism evidence="1 2">
    <name type="scientific">Erythrobacter ani</name>
    <dbReference type="NCBI Taxonomy" id="2827235"/>
    <lineage>
        <taxon>Bacteria</taxon>
        <taxon>Pseudomonadati</taxon>
        <taxon>Pseudomonadota</taxon>
        <taxon>Alphaproteobacteria</taxon>
        <taxon>Sphingomonadales</taxon>
        <taxon>Erythrobacteraceae</taxon>
        <taxon>Erythrobacter/Porphyrobacter group</taxon>
        <taxon>Erythrobacter</taxon>
    </lineage>
</organism>
<comment type="caution">
    <text evidence="1">The sequence shown here is derived from an EMBL/GenBank/DDBJ whole genome shotgun (WGS) entry which is preliminary data.</text>
</comment>
<keyword evidence="2" id="KW-1185">Reference proteome</keyword>
<sequence>MPFTSHKTAIDASAERVWDLMVDKIRSPDKYVPGVVSVEIVKEFSDLSIERRMTVQQGDTQKTVHEIIWADPNTMAVIFKLKDDPDYTGYVLNMVFEEDGKVALDITMHWTQKDPDAVVQGPDWEAAVRGAVLHTKELAEG</sequence>
<accession>A0ABS6SKW3</accession>
<dbReference type="InterPro" id="IPR015075">
    <property type="entry name" value="AtaL"/>
</dbReference>
<proteinExistence type="predicted"/>
<name>A0ABS6SKW3_9SPHN</name>
<evidence type="ECO:0000313" key="2">
    <source>
        <dbReference type="Proteomes" id="UP000699975"/>
    </source>
</evidence>
<reference evidence="1 2" key="1">
    <citation type="submission" date="2021-04" db="EMBL/GenBank/DDBJ databases">
        <authorList>
            <person name="Pira H."/>
            <person name="Risdian C."/>
            <person name="Wink J."/>
        </authorList>
    </citation>
    <scope>NUCLEOTIDE SEQUENCE [LARGE SCALE GENOMIC DNA]</scope>
    <source>
        <strain evidence="1 2">WH131</strain>
    </source>
</reference>
<dbReference type="Proteomes" id="UP000699975">
    <property type="component" value="Unassembled WGS sequence"/>
</dbReference>